<feature type="compositionally biased region" description="Polar residues" evidence="5">
    <location>
        <begin position="13"/>
        <end position="24"/>
    </location>
</feature>
<feature type="region of interest" description="Disordered" evidence="5">
    <location>
        <begin position="220"/>
        <end position="239"/>
    </location>
</feature>
<evidence type="ECO:0000313" key="8">
    <source>
        <dbReference type="Proteomes" id="UP001560293"/>
    </source>
</evidence>
<keyword evidence="3" id="KW-0804">Transcription</keyword>
<dbReference type="EMBL" id="JBFTEZ010000001">
    <property type="protein sequence ID" value="MEX6462762.1"/>
    <property type="molecule type" value="Genomic_DNA"/>
</dbReference>
<evidence type="ECO:0000256" key="1">
    <source>
        <dbReference type="ARBA" id="ARBA00023015"/>
    </source>
</evidence>
<dbReference type="PROSITE" id="PS50977">
    <property type="entry name" value="HTH_TETR_2"/>
    <property type="match status" value="1"/>
</dbReference>
<dbReference type="PANTHER" id="PTHR30055">
    <property type="entry name" value="HTH-TYPE TRANSCRIPTIONAL REGULATOR RUTR"/>
    <property type="match status" value="1"/>
</dbReference>
<dbReference type="InterPro" id="IPR001647">
    <property type="entry name" value="HTH_TetR"/>
</dbReference>
<accession>A0ABV3YGE1</accession>
<dbReference type="Pfam" id="PF17940">
    <property type="entry name" value="TetR_C_31"/>
    <property type="match status" value="1"/>
</dbReference>
<dbReference type="InterPro" id="IPR050109">
    <property type="entry name" value="HTH-type_TetR-like_transc_reg"/>
</dbReference>
<evidence type="ECO:0000256" key="4">
    <source>
        <dbReference type="PROSITE-ProRule" id="PRU00335"/>
    </source>
</evidence>
<comment type="caution">
    <text evidence="7">The sequence shown here is derived from an EMBL/GenBank/DDBJ whole genome shotgun (WGS) entry which is preliminary data.</text>
</comment>
<dbReference type="Pfam" id="PF00440">
    <property type="entry name" value="TetR_N"/>
    <property type="match status" value="1"/>
</dbReference>
<dbReference type="Proteomes" id="UP001560293">
    <property type="component" value="Unassembled WGS sequence"/>
</dbReference>
<keyword evidence="8" id="KW-1185">Reference proteome</keyword>
<feature type="domain" description="HTH tetR-type" evidence="6">
    <location>
        <begin position="37"/>
        <end position="97"/>
    </location>
</feature>
<evidence type="ECO:0000256" key="2">
    <source>
        <dbReference type="ARBA" id="ARBA00023125"/>
    </source>
</evidence>
<dbReference type="PRINTS" id="PR00455">
    <property type="entry name" value="HTHTETR"/>
</dbReference>
<gene>
    <name evidence="7" type="ORF">AB6N35_00075</name>
</gene>
<protein>
    <submittedName>
        <fullName evidence="7">TetR/AcrR family transcriptional regulator</fullName>
    </submittedName>
</protein>
<keyword evidence="1" id="KW-0805">Transcription regulation</keyword>
<reference evidence="8" key="1">
    <citation type="submission" date="2024-07" db="EMBL/GenBank/DDBJ databases">
        <title>Pseudomonas strain that inhibits Aeromonas fish pathogens.</title>
        <authorList>
            <person name="Wildschutte H."/>
        </authorList>
    </citation>
    <scope>NUCLEOTIDE SEQUENCE [LARGE SCALE GENOMIC DNA]</scope>
    <source>
        <strain evidence="8">n60</strain>
    </source>
</reference>
<dbReference type="PANTHER" id="PTHR30055:SF234">
    <property type="entry name" value="HTH-TYPE TRANSCRIPTIONAL REGULATOR BETI"/>
    <property type="match status" value="1"/>
</dbReference>
<feature type="region of interest" description="Disordered" evidence="5">
    <location>
        <begin position="1"/>
        <end position="34"/>
    </location>
</feature>
<feature type="DNA-binding region" description="H-T-H motif" evidence="4">
    <location>
        <begin position="60"/>
        <end position="79"/>
    </location>
</feature>
<dbReference type="SUPFAM" id="SSF46689">
    <property type="entry name" value="Homeodomain-like"/>
    <property type="match status" value="1"/>
</dbReference>
<name>A0ABV3YGE1_9ACTN</name>
<sequence>MITSGGNRDADTMGSTPSAESSASYDGPNGRPGLVHGERREALIAAAVQVVAKRGFRRLTYRSIAEEAGVAHGLVRHHFGTIDTLIVEALKHCCDVTLATIQLDPPSGDVEDFLQGLIESLQSDSETQLFQYEVMLESRRTESLRKPVADMLSLYKGIVRQGLSRMGLADDSVLVEFVYACLEGIALQETVQGVSPATDQAVSQLRRVISLLRSAERDLSRPGSVGLSDRNAGGAETVS</sequence>
<evidence type="ECO:0000313" key="7">
    <source>
        <dbReference type="EMBL" id="MEX6462762.1"/>
    </source>
</evidence>
<evidence type="ECO:0000259" key="6">
    <source>
        <dbReference type="PROSITE" id="PS50977"/>
    </source>
</evidence>
<proteinExistence type="predicted"/>
<dbReference type="Gene3D" id="1.10.357.10">
    <property type="entry name" value="Tetracycline Repressor, domain 2"/>
    <property type="match status" value="1"/>
</dbReference>
<dbReference type="InterPro" id="IPR041583">
    <property type="entry name" value="TetR_C_31"/>
</dbReference>
<evidence type="ECO:0000256" key="3">
    <source>
        <dbReference type="ARBA" id="ARBA00023163"/>
    </source>
</evidence>
<dbReference type="InterPro" id="IPR009057">
    <property type="entry name" value="Homeodomain-like_sf"/>
</dbReference>
<organism evidence="7 8">
    <name type="scientific">Dietzia cinnamea</name>
    <dbReference type="NCBI Taxonomy" id="321318"/>
    <lineage>
        <taxon>Bacteria</taxon>
        <taxon>Bacillati</taxon>
        <taxon>Actinomycetota</taxon>
        <taxon>Actinomycetes</taxon>
        <taxon>Mycobacteriales</taxon>
        <taxon>Dietziaceae</taxon>
        <taxon>Dietzia</taxon>
    </lineage>
</organism>
<dbReference type="RefSeq" id="WP_202959094.1">
    <property type="nucleotide sequence ID" value="NZ_JBFTEZ010000001.1"/>
</dbReference>
<evidence type="ECO:0000256" key="5">
    <source>
        <dbReference type="SAM" id="MobiDB-lite"/>
    </source>
</evidence>
<keyword evidence="2 4" id="KW-0238">DNA-binding</keyword>